<dbReference type="GO" id="GO:0004808">
    <property type="term" value="F:tRNA (5-methylaminomethyl-2-thiouridylate)(34)-methyltransferase activity"/>
    <property type="evidence" value="ECO:0007669"/>
    <property type="project" value="UniProtKB-EC"/>
</dbReference>
<organism evidence="1">
    <name type="scientific">hydrothermal vent metagenome</name>
    <dbReference type="NCBI Taxonomy" id="652676"/>
    <lineage>
        <taxon>unclassified sequences</taxon>
        <taxon>metagenomes</taxon>
        <taxon>ecological metagenomes</taxon>
    </lineage>
</organism>
<dbReference type="GO" id="GO:0032259">
    <property type="term" value="P:methylation"/>
    <property type="evidence" value="ECO:0007669"/>
    <property type="project" value="UniProtKB-KW"/>
</dbReference>
<dbReference type="InterPro" id="IPR029063">
    <property type="entry name" value="SAM-dependent_MTases_sf"/>
</dbReference>
<keyword evidence="1" id="KW-0489">Methyltransferase</keyword>
<reference evidence="1" key="1">
    <citation type="submission" date="2018-06" db="EMBL/GenBank/DDBJ databases">
        <authorList>
            <person name="Zhirakovskaya E."/>
        </authorList>
    </citation>
    <scope>NUCLEOTIDE SEQUENCE</scope>
</reference>
<sequence>AMQLVGFTVERLEGPPGKREMLRATKK</sequence>
<dbReference type="EMBL" id="UOER01000265">
    <property type="protein sequence ID" value="VAW24440.1"/>
    <property type="molecule type" value="Genomic_DNA"/>
</dbReference>
<name>A0A3B0U5W5_9ZZZZ</name>
<gene>
    <name evidence="1" type="ORF">MNBD_BACTEROID04-1006</name>
</gene>
<keyword evidence="1" id="KW-0808">Transferase</keyword>
<protein>
    <submittedName>
        <fullName evidence="1">tRNA (5-methylaminomethyl-2-thiouridylate)-methyltransferase</fullName>
        <ecNumber evidence="1">2.1.1.61</ecNumber>
    </submittedName>
</protein>
<proteinExistence type="predicted"/>
<dbReference type="Gene3D" id="3.40.50.150">
    <property type="entry name" value="Vaccinia Virus protein VP39"/>
    <property type="match status" value="1"/>
</dbReference>
<feature type="non-terminal residue" evidence="1">
    <location>
        <position position="1"/>
    </location>
</feature>
<accession>A0A3B0U5W5</accession>
<dbReference type="EC" id="2.1.1.61" evidence="1"/>
<evidence type="ECO:0000313" key="1">
    <source>
        <dbReference type="EMBL" id="VAW24440.1"/>
    </source>
</evidence>
<dbReference type="AlphaFoldDB" id="A0A3B0U5W5"/>